<dbReference type="HOGENOM" id="CLU_115744_0_0_4"/>
<accession>K0DPX9</accession>
<dbReference type="PATRIC" id="fig|1229205.11.peg.1577"/>
<dbReference type="GeneID" id="99574237"/>
<evidence type="ECO:0000256" key="1">
    <source>
        <dbReference type="SAM" id="SignalP"/>
    </source>
</evidence>
<feature type="signal peptide" evidence="1">
    <location>
        <begin position="1"/>
        <end position="23"/>
    </location>
</feature>
<name>K0DPX9_9BURK</name>
<evidence type="ECO:0000313" key="2">
    <source>
        <dbReference type="EMBL" id="AFT85519.1"/>
    </source>
</evidence>
<protein>
    <submittedName>
        <fullName evidence="2">Uncharacterized protein</fullName>
    </submittedName>
</protein>
<dbReference type="KEGG" id="bpx:BUPH_01948"/>
<dbReference type="AlphaFoldDB" id="K0DPX9"/>
<reference evidence="2 3" key="1">
    <citation type="journal article" date="2012" name="J. Bacteriol.">
        <title>Complete Genome Sequence of Burkholderia phenoliruptrix BR3459a (CLA1), a Heat-Tolerant, Nitrogen-Fixing Symbiont of Mimosa flocculosa.</title>
        <authorList>
            <person name="de Oliveira Cunha C."/>
            <person name="Goda Zuleta L.F."/>
            <person name="Paula de Almeida L.G."/>
            <person name="Prioli Ciapina L."/>
            <person name="Lustrino Borges W."/>
            <person name="Pitard R.M."/>
            <person name="Baldani J.I."/>
            <person name="Straliotto R."/>
            <person name="de Faria S.M."/>
            <person name="Hungria M."/>
            <person name="Sousa Cavada B."/>
            <person name="Mercante F.M."/>
            <person name="Ribeiro de Vasconcelos A.T."/>
        </authorList>
    </citation>
    <scope>NUCLEOTIDE SEQUENCE [LARGE SCALE GENOMIC DNA]</scope>
    <source>
        <strain evidence="2 3">BR3459a</strain>
    </source>
</reference>
<feature type="chain" id="PRO_5003830161" evidence="1">
    <location>
        <begin position="24"/>
        <end position="138"/>
    </location>
</feature>
<keyword evidence="1" id="KW-0732">Signal</keyword>
<evidence type="ECO:0000313" key="3">
    <source>
        <dbReference type="Proteomes" id="UP000010105"/>
    </source>
</evidence>
<proteinExistence type="predicted"/>
<dbReference type="STRING" id="1229205.BUPH_01948"/>
<organism evidence="2 3">
    <name type="scientific">Paraburkholderia phenoliruptrix BR3459a</name>
    <dbReference type="NCBI Taxonomy" id="1229205"/>
    <lineage>
        <taxon>Bacteria</taxon>
        <taxon>Pseudomonadati</taxon>
        <taxon>Pseudomonadota</taxon>
        <taxon>Betaproteobacteria</taxon>
        <taxon>Burkholderiales</taxon>
        <taxon>Burkholderiaceae</taxon>
        <taxon>Paraburkholderia</taxon>
    </lineage>
</organism>
<dbReference type="RefSeq" id="WP_015002414.1">
    <property type="nucleotide sequence ID" value="NC_018695.1"/>
</dbReference>
<dbReference type="Proteomes" id="UP000010105">
    <property type="component" value="Chromosome 1"/>
</dbReference>
<gene>
    <name evidence="2" type="ORF">BUPH_01948</name>
</gene>
<dbReference type="EMBL" id="CP003863">
    <property type="protein sequence ID" value="AFT85519.1"/>
    <property type="molecule type" value="Genomic_DNA"/>
</dbReference>
<sequence length="138" mass="14575">MYDWRKLFIVFLLALSLPVQSFAAVAMKCAAGPARESEPAHQHVVQPEQVALHADLHQHAAPRVDHLQADGHQHGGAHAHAHACSTCASCCFGAAMLSVPALPSSTRIVDSFAPAPHPTPAASFLTGGIERPPRSIPV</sequence>
<dbReference type="eggNOG" id="ENOG5033C78">
    <property type="taxonomic scope" value="Bacteria"/>
</dbReference>